<sequence>MSTTRPRNETNGSLVVNDMPSFWRAVDQVEASLRTFKENVANISSMQSRLLNSVGNSNIEQRLDALSAETKTLSHTLRNQIKQLEATGSQTEQGIRRTKRLSSTSLRLNLQLTYSKGRVVKESVPPSTAGVPNRGAEA</sequence>
<evidence type="ECO:0000313" key="2">
    <source>
        <dbReference type="Proteomes" id="UP000789525"/>
    </source>
</evidence>
<accession>A0ACA9M0H2</accession>
<dbReference type="Proteomes" id="UP000789525">
    <property type="component" value="Unassembled WGS sequence"/>
</dbReference>
<proteinExistence type="predicted"/>
<keyword evidence="2" id="KW-1185">Reference proteome</keyword>
<name>A0ACA9M0H2_9GLOM</name>
<reference evidence="1" key="1">
    <citation type="submission" date="2021-06" db="EMBL/GenBank/DDBJ databases">
        <authorList>
            <person name="Kallberg Y."/>
            <person name="Tangrot J."/>
            <person name="Rosling A."/>
        </authorList>
    </citation>
    <scope>NUCLEOTIDE SEQUENCE</scope>
    <source>
        <strain evidence="1">CL356</strain>
    </source>
</reference>
<dbReference type="EMBL" id="CAJVPT010009223">
    <property type="protein sequence ID" value="CAG8559302.1"/>
    <property type="molecule type" value="Genomic_DNA"/>
</dbReference>
<gene>
    <name evidence="1" type="ORF">ACOLOM_LOCUS5165</name>
</gene>
<comment type="caution">
    <text evidence="1">The sequence shown here is derived from an EMBL/GenBank/DDBJ whole genome shotgun (WGS) entry which is preliminary data.</text>
</comment>
<organism evidence="1 2">
    <name type="scientific">Acaulospora colombiana</name>
    <dbReference type="NCBI Taxonomy" id="27376"/>
    <lineage>
        <taxon>Eukaryota</taxon>
        <taxon>Fungi</taxon>
        <taxon>Fungi incertae sedis</taxon>
        <taxon>Mucoromycota</taxon>
        <taxon>Glomeromycotina</taxon>
        <taxon>Glomeromycetes</taxon>
        <taxon>Diversisporales</taxon>
        <taxon>Acaulosporaceae</taxon>
        <taxon>Acaulospora</taxon>
    </lineage>
</organism>
<evidence type="ECO:0000313" key="1">
    <source>
        <dbReference type="EMBL" id="CAG8559302.1"/>
    </source>
</evidence>
<protein>
    <submittedName>
        <fullName evidence="1">3547_t:CDS:1</fullName>
    </submittedName>
</protein>